<dbReference type="Gene3D" id="3.90.1200.10">
    <property type="match status" value="1"/>
</dbReference>
<proteinExistence type="predicted"/>
<comment type="caution">
    <text evidence="2">The sequence shown here is derived from an EMBL/GenBank/DDBJ whole genome shotgun (WGS) entry which is preliminary data.</text>
</comment>
<keyword evidence="2" id="KW-0808">Transferase</keyword>
<dbReference type="InterPro" id="IPR011009">
    <property type="entry name" value="Kinase-like_dom_sf"/>
</dbReference>
<dbReference type="PANTHER" id="PTHR21310:SF42">
    <property type="entry name" value="BIFUNCTIONAL AAC_APH"/>
    <property type="match status" value="1"/>
</dbReference>
<evidence type="ECO:0000313" key="3">
    <source>
        <dbReference type="Proteomes" id="UP000436822"/>
    </source>
</evidence>
<name>A0A6N6JI68_9RHOB</name>
<reference evidence="2 3" key="1">
    <citation type="submission" date="2019-12" db="EMBL/GenBank/DDBJ databases">
        <title>Litoreibacter badius sp. nov., a novel bacteriochlorophyll a-containing bacterium in the genus Litoreibacter.</title>
        <authorList>
            <person name="Kanamuro M."/>
            <person name="Takabe Y."/>
            <person name="Mori K."/>
            <person name="Takaichi S."/>
            <person name="Hanada S."/>
        </authorList>
    </citation>
    <scope>NUCLEOTIDE SEQUENCE [LARGE SCALE GENOMIC DNA]</scope>
    <source>
        <strain evidence="2 3">K6</strain>
    </source>
</reference>
<dbReference type="Gene3D" id="3.30.200.20">
    <property type="entry name" value="Phosphorylase Kinase, domain 1"/>
    <property type="match status" value="1"/>
</dbReference>
<accession>A0A6N6JI68</accession>
<dbReference type="AlphaFoldDB" id="A0A6N6JI68"/>
<dbReference type="RefSeq" id="WP_159806552.1">
    <property type="nucleotide sequence ID" value="NZ_BLJE01000002.1"/>
</dbReference>
<keyword evidence="2" id="KW-0418">Kinase</keyword>
<dbReference type="Pfam" id="PF01636">
    <property type="entry name" value="APH"/>
    <property type="match status" value="1"/>
</dbReference>
<dbReference type="InterPro" id="IPR002575">
    <property type="entry name" value="Aminoglycoside_PTrfase"/>
</dbReference>
<dbReference type="PANTHER" id="PTHR21310">
    <property type="entry name" value="AMINOGLYCOSIDE PHOSPHOTRANSFERASE-RELATED-RELATED"/>
    <property type="match status" value="1"/>
</dbReference>
<organism evidence="2 3">
    <name type="scientific">Litoreibacter roseus</name>
    <dbReference type="NCBI Taxonomy" id="2601869"/>
    <lineage>
        <taxon>Bacteria</taxon>
        <taxon>Pseudomonadati</taxon>
        <taxon>Pseudomonadota</taxon>
        <taxon>Alphaproteobacteria</taxon>
        <taxon>Rhodobacterales</taxon>
        <taxon>Roseobacteraceae</taxon>
        <taxon>Litoreibacter</taxon>
    </lineage>
</organism>
<keyword evidence="3" id="KW-1185">Reference proteome</keyword>
<sequence>MIPDAILSQWGPLAAPPRLIRDRENAVYEVQFADGTHAALRLHRTGYQSAEGIRSELRWTERLADTGFPCPRPLRTKAGDLIADGMPCASVVTWIDAAPIGENGVPFDGPLAEQCALYERLGRLIKRLHQTTDRLDQSGITRPHWDLDALLGPDPLWGRFWDNPALAPAEVETLLIARGQAAEALAALENPDIGLIHADLLQENILQADDALSLIDFDDSGMGYRLYDLGTALIQHAENPDLDSLADALCRGYDAPGARAAVPLFMMLRAFASCGWIISRTGADDPRQRFYAERALRCVDRFQA</sequence>
<evidence type="ECO:0000259" key="1">
    <source>
        <dbReference type="Pfam" id="PF01636"/>
    </source>
</evidence>
<protein>
    <submittedName>
        <fullName evidence="2">Homoserine kinase</fullName>
    </submittedName>
</protein>
<feature type="domain" description="Aminoglycoside phosphotransferase" evidence="1">
    <location>
        <begin position="22"/>
        <end position="258"/>
    </location>
</feature>
<evidence type="ECO:0000313" key="2">
    <source>
        <dbReference type="EMBL" id="GFE64978.1"/>
    </source>
</evidence>
<dbReference type="Proteomes" id="UP000436822">
    <property type="component" value="Unassembled WGS sequence"/>
</dbReference>
<dbReference type="OrthoDB" id="241498at2"/>
<dbReference type="GO" id="GO:0016301">
    <property type="term" value="F:kinase activity"/>
    <property type="evidence" value="ECO:0007669"/>
    <property type="project" value="UniProtKB-KW"/>
</dbReference>
<gene>
    <name evidence="2" type="ORF">KIN_20520</name>
</gene>
<dbReference type="SUPFAM" id="SSF56112">
    <property type="entry name" value="Protein kinase-like (PK-like)"/>
    <property type="match status" value="1"/>
</dbReference>
<dbReference type="EMBL" id="BLJE01000002">
    <property type="protein sequence ID" value="GFE64978.1"/>
    <property type="molecule type" value="Genomic_DNA"/>
</dbReference>
<dbReference type="InterPro" id="IPR051678">
    <property type="entry name" value="AGP_Transferase"/>
</dbReference>